<dbReference type="OrthoDB" id="4035536at2759"/>
<evidence type="ECO:0000313" key="2">
    <source>
        <dbReference type="Proteomes" id="UP000005220"/>
    </source>
</evidence>
<evidence type="ECO:0000313" key="1">
    <source>
        <dbReference type="EMBL" id="CCF57920.1"/>
    </source>
</evidence>
<dbReference type="eggNOG" id="ENOG502S57G">
    <property type="taxonomic scope" value="Eukaryota"/>
</dbReference>
<dbReference type="HOGENOM" id="CLU_1143196_0_0_1"/>
<accession>H2AU70</accession>
<dbReference type="Proteomes" id="UP000005220">
    <property type="component" value="Chromosome 4"/>
</dbReference>
<sequence>MPYIWNIYGLNKIIEWNAEVIESLEEELDCVIQHDFDSKELISDKFNVTYDDCDGNMYICLCFDLEQDNHRRESCDQFFKFLKNHTGVIIWPIKFDEIDMTGIIDCTIHEKEKWYDTKFEISTEPGKGIDKFVIELNASSCRSICNGSMENAYRDGILPYLYDKTGIKVEKLQINCIILTNLMTIYKDRIVTIQFKLSKGVLVSICNRKAI</sequence>
<keyword evidence="2" id="KW-1185">Reference proteome</keyword>
<dbReference type="EMBL" id="HE650824">
    <property type="protein sequence ID" value="CCF57920.1"/>
    <property type="molecule type" value="Genomic_DNA"/>
</dbReference>
<dbReference type="FunCoup" id="H2AU70">
    <property type="interactions" value="60"/>
</dbReference>
<reference evidence="1 2" key="1">
    <citation type="journal article" date="2011" name="Proc. Natl. Acad. Sci. U.S.A.">
        <title>Evolutionary erosion of yeast sex chromosomes by mating-type switching accidents.</title>
        <authorList>
            <person name="Gordon J.L."/>
            <person name="Armisen D."/>
            <person name="Proux-Wera E."/>
            <person name="Oheigeartaigh S.S."/>
            <person name="Byrne K.P."/>
            <person name="Wolfe K.H."/>
        </authorList>
    </citation>
    <scope>NUCLEOTIDE SEQUENCE [LARGE SCALE GENOMIC DNA]</scope>
    <source>
        <strain evidence="2">ATCC 22294 / BCRC 22015 / CBS 2517 / CECT 1963 / NBRC 1671 / NRRL Y-8276</strain>
    </source>
</reference>
<name>H2AU70_KAZAF</name>
<protein>
    <submittedName>
        <fullName evidence="1">Uncharacterized protein</fullName>
    </submittedName>
</protein>
<dbReference type="STRING" id="1071382.H2AU70"/>
<dbReference type="KEGG" id="kaf:KAFR_0D02720"/>
<dbReference type="GeneID" id="13885878"/>
<gene>
    <name evidence="1" type="primary">KAFR0D02720</name>
    <name evidence="1" type="ORF">KAFR_0D02720</name>
</gene>
<organism evidence="1 2">
    <name type="scientific">Kazachstania africana (strain ATCC 22294 / BCRC 22015 / CBS 2517 / CECT 1963 / NBRC 1671 / NRRL Y-8276)</name>
    <name type="common">Yeast</name>
    <name type="synonym">Kluyveromyces africanus</name>
    <dbReference type="NCBI Taxonomy" id="1071382"/>
    <lineage>
        <taxon>Eukaryota</taxon>
        <taxon>Fungi</taxon>
        <taxon>Dikarya</taxon>
        <taxon>Ascomycota</taxon>
        <taxon>Saccharomycotina</taxon>
        <taxon>Saccharomycetes</taxon>
        <taxon>Saccharomycetales</taxon>
        <taxon>Saccharomycetaceae</taxon>
        <taxon>Kazachstania</taxon>
    </lineage>
</organism>
<dbReference type="AlphaFoldDB" id="H2AU70"/>
<dbReference type="InParanoid" id="H2AU70"/>
<proteinExistence type="predicted"/>
<dbReference type="RefSeq" id="XP_003957055.1">
    <property type="nucleotide sequence ID" value="XM_003957006.1"/>
</dbReference>